<organism evidence="1">
    <name type="scientific">Thermosporothrix sp. COM3</name>
    <dbReference type="NCBI Taxonomy" id="2490863"/>
    <lineage>
        <taxon>Bacteria</taxon>
        <taxon>Bacillati</taxon>
        <taxon>Chloroflexota</taxon>
        <taxon>Ktedonobacteria</taxon>
        <taxon>Ktedonobacterales</taxon>
        <taxon>Thermosporotrichaceae</taxon>
        <taxon>Thermosporothrix</taxon>
    </lineage>
</organism>
<proteinExistence type="predicted"/>
<sequence length="409" mass="45764">MMRNIFKKPITIVFLVLVVCSIALAFMAYRFTAEPAHPPVQVTPTPTPTAILPFPSATPKTNLLPPVENNPAKVLGIEGSRGVNFQVPWVRVPYATCGTQVNKGTYLQKLVEDYHKQKVRVLLTVCQTSNDDKKLYDTRLLGDAARSLPDAVQCGNEQMKNDPSVAFLHLEPAKFARFYDLCERTMHSFRKGIPTLLGSLDPQVARFDVQNLYGQVAYLDEVQAEMQKLHPKSNWQWRQQAVGLIDSWHNGWSNGQYNPDENNLRDQFAFWAQQFGVDINSGKLGQHLWVVEGTACFKGCGVNENDPSEIAKAHIFGLIVDVQTAMQYKVPFFYFSGRDFFDQGIIWPIGVADPQGKAKPLRQDLAPGSMTLELTCGGKKTPVRDQIQLLSQLYKGCSLPGNYVNILVS</sequence>
<reference evidence="1" key="1">
    <citation type="submission" date="2018-12" db="EMBL/GenBank/DDBJ databases">
        <title>Novel natural products biosynthetic potential of the class Ktedonobacteria.</title>
        <authorList>
            <person name="Zheng Y."/>
            <person name="Saitou A."/>
            <person name="Wang C.M."/>
            <person name="Toyoda A."/>
            <person name="Minakuchi Y."/>
            <person name="Sekiguchi Y."/>
            <person name="Ueda K."/>
            <person name="Takano H."/>
            <person name="Sakai Y."/>
            <person name="Yokota A."/>
            <person name="Yabe S."/>
        </authorList>
    </citation>
    <scope>NUCLEOTIDE SEQUENCE</scope>
    <source>
        <strain evidence="1">COM3</strain>
    </source>
</reference>
<protein>
    <recommendedName>
        <fullName evidence="2">Glycoside hydrolase family 42 N-terminal domain-containing protein</fullName>
    </recommendedName>
</protein>
<dbReference type="EMBL" id="AP019376">
    <property type="protein sequence ID" value="BBH89332.1"/>
    <property type="molecule type" value="Genomic_DNA"/>
</dbReference>
<name>A0A455SQY7_9CHLR</name>
<dbReference type="AlphaFoldDB" id="A0A455SQY7"/>
<accession>A0A455SQY7</accession>
<evidence type="ECO:0000313" key="1">
    <source>
        <dbReference type="EMBL" id="BBH89332.1"/>
    </source>
</evidence>
<gene>
    <name evidence="1" type="ORF">KTC_40830</name>
</gene>
<evidence type="ECO:0008006" key="2">
    <source>
        <dbReference type="Google" id="ProtNLM"/>
    </source>
</evidence>